<dbReference type="PROSITE" id="PS50885">
    <property type="entry name" value="HAMP"/>
    <property type="match status" value="1"/>
</dbReference>
<dbReference type="EMBL" id="QXJM01000056">
    <property type="protein sequence ID" value="RIE00422.1"/>
    <property type="molecule type" value="Genomic_DNA"/>
</dbReference>
<evidence type="ECO:0000256" key="5">
    <source>
        <dbReference type="ARBA" id="ARBA00022553"/>
    </source>
</evidence>
<evidence type="ECO:0000256" key="9">
    <source>
        <dbReference type="ARBA" id="ARBA00022777"/>
    </source>
</evidence>
<dbReference type="PANTHER" id="PTHR45528:SF1">
    <property type="entry name" value="SENSOR HISTIDINE KINASE CPXA"/>
    <property type="match status" value="1"/>
</dbReference>
<evidence type="ECO:0000259" key="17">
    <source>
        <dbReference type="PROSITE" id="PS50885"/>
    </source>
</evidence>
<name>A0A398CEW5_9BACL</name>
<evidence type="ECO:0000256" key="7">
    <source>
        <dbReference type="ARBA" id="ARBA00022692"/>
    </source>
</evidence>
<keyword evidence="5" id="KW-0597">Phosphoprotein</keyword>
<dbReference type="InterPro" id="IPR036097">
    <property type="entry name" value="HisK_dim/P_sf"/>
</dbReference>
<evidence type="ECO:0000256" key="8">
    <source>
        <dbReference type="ARBA" id="ARBA00022741"/>
    </source>
</evidence>
<dbReference type="OrthoDB" id="9773956at2"/>
<dbReference type="SMART" id="SM00388">
    <property type="entry name" value="HisKA"/>
    <property type="match status" value="1"/>
</dbReference>
<dbReference type="InterPro" id="IPR050398">
    <property type="entry name" value="HssS/ArlS-like"/>
</dbReference>
<feature type="transmembrane region" description="Helical" evidence="15">
    <location>
        <begin position="12"/>
        <end position="32"/>
    </location>
</feature>
<evidence type="ECO:0000256" key="13">
    <source>
        <dbReference type="ARBA" id="ARBA00023136"/>
    </source>
</evidence>
<keyword evidence="12" id="KW-0902">Two-component regulatory system</keyword>
<dbReference type="CDD" id="cd00075">
    <property type="entry name" value="HATPase"/>
    <property type="match status" value="1"/>
</dbReference>
<keyword evidence="14" id="KW-0175">Coiled coil</keyword>
<feature type="domain" description="HAMP" evidence="17">
    <location>
        <begin position="131"/>
        <end position="183"/>
    </location>
</feature>
<comment type="catalytic activity">
    <reaction evidence="1">
        <text>ATP + protein L-histidine = ADP + protein N-phospho-L-histidine.</text>
        <dbReference type="EC" id="2.7.13.3"/>
    </reaction>
</comment>
<dbReference type="Proteomes" id="UP000266340">
    <property type="component" value="Unassembled WGS sequence"/>
</dbReference>
<dbReference type="InterPro" id="IPR003661">
    <property type="entry name" value="HisK_dim/P_dom"/>
</dbReference>
<feature type="domain" description="Histidine kinase" evidence="16">
    <location>
        <begin position="198"/>
        <end position="391"/>
    </location>
</feature>
<protein>
    <recommendedName>
        <fullName evidence="3">histidine kinase</fullName>
        <ecNumber evidence="3">2.7.13.3</ecNumber>
    </recommendedName>
</protein>
<comment type="subcellular location">
    <subcellularLocation>
        <location evidence="2">Cell membrane</location>
        <topology evidence="2">Multi-pass membrane protein</topology>
    </subcellularLocation>
</comment>
<keyword evidence="10" id="KW-0067">ATP-binding</keyword>
<dbReference type="Pfam" id="PF02518">
    <property type="entry name" value="HATPase_c"/>
    <property type="match status" value="1"/>
</dbReference>
<dbReference type="CDD" id="cd06225">
    <property type="entry name" value="HAMP"/>
    <property type="match status" value="1"/>
</dbReference>
<dbReference type="PANTHER" id="PTHR45528">
    <property type="entry name" value="SENSOR HISTIDINE KINASE CPXA"/>
    <property type="match status" value="1"/>
</dbReference>
<dbReference type="CDD" id="cd00082">
    <property type="entry name" value="HisKA"/>
    <property type="match status" value="1"/>
</dbReference>
<evidence type="ECO:0000256" key="15">
    <source>
        <dbReference type="SAM" id="Phobius"/>
    </source>
</evidence>
<feature type="coiled-coil region" evidence="14">
    <location>
        <begin position="175"/>
        <end position="202"/>
    </location>
</feature>
<evidence type="ECO:0000256" key="6">
    <source>
        <dbReference type="ARBA" id="ARBA00022679"/>
    </source>
</evidence>
<reference evidence="18 19" key="1">
    <citation type="submission" date="2018-09" db="EMBL/GenBank/DDBJ databases">
        <title>Cohnella cavernae sp. nov., isolated from a karst cave.</title>
        <authorList>
            <person name="Zhu H."/>
        </authorList>
    </citation>
    <scope>NUCLEOTIDE SEQUENCE [LARGE SCALE GENOMIC DNA]</scope>
    <source>
        <strain evidence="18 19">K2E09-144</strain>
    </source>
</reference>
<dbReference type="SUPFAM" id="SSF55874">
    <property type="entry name" value="ATPase domain of HSP90 chaperone/DNA topoisomerase II/histidine kinase"/>
    <property type="match status" value="1"/>
</dbReference>
<keyword evidence="4" id="KW-1003">Cell membrane</keyword>
<evidence type="ECO:0000256" key="2">
    <source>
        <dbReference type="ARBA" id="ARBA00004651"/>
    </source>
</evidence>
<evidence type="ECO:0000259" key="16">
    <source>
        <dbReference type="PROSITE" id="PS50109"/>
    </source>
</evidence>
<dbReference type="Pfam" id="PF00512">
    <property type="entry name" value="HisKA"/>
    <property type="match status" value="1"/>
</dbReference>
<gene>
    <name evidence="18" type="ORF">D3H35_28850</name>
</gene>
<keyword evidence="6" id="KW-0808">Transferase</keyword>
<evidence type="ECO:0000256" key="1">
    <source>
        <dbReference type="ARBA" id="ARBA00000085"/>
    </source>
</evidence>
<proteinExistence type="predicted"/>
<keyword evidence="9 18" id="KW-0418">Kinase</keyword>
<accession>A0A398CEW5</accession>
<feature type="transmembrane region" description="Helical" evidence="15">
    <location>
        <begin position="111"/>
        <end position="128"/>
    </location>
</feature>
<dbReference type="Gene3D" id="1.10.287.130">
    <property type="match status" value="1"/>
</dbReference>
<dbReference type="GO" id="GO:0005524">
    <property type="term" value="F:ATP binding"/>
    <property type="evidence" value="ECO:0007669"/>
    <property type="project" value="UniProtKB-KW"/>
</dbReference>
<evidence type="ECO:0000313" key="18">
    <source>
        <dbReference type="EMBL" id="RIE00422.1"/>
    </source>
</evidence>
<keyword evidence="11 15" id="KW-1133">Transmembrane helix</keyword>
<evidence type="ECO:0000256" key="10">
    <source>
        <dbReference type="ARBA" id="ARBA00022840"/>
    </source>
</evidence>
<dbReference type="SUPFAM" id="SSF47384">
    <property type="entry name" value="Homodimeric domain of signal transducing histidine kinase"/>
    <property type="match status" value="1"/>
</dbReference>
<dbReference type="Gene3D" id="3.30.565.10">
    <property type="entry name" value="Histidine kinase-like ATPase, C-terminal domain"/>
    <property type="match status" value="1"/>
</dbReference>
<dbReference type="EC" id="2.7.13.3" evidence="3"/>
<evidence type="ECO:0000256" key="4">
    <source>
        <dbReference type="ARBA" id="ARBA00022475"/>
    </source>
</evidence>
<comment type="caution">
    <text evidence="18">The sequence shown here is derived from an EMBL/GenBank/DDBJ whole genome shotgun (WGS) entry which is preliminary data.</text>
</comment>
<evidence type="ECO:0000256" key="14">
    <source>
        <dbReference type="SAM" id="Coils"/>
    </source>
</evidence>
<dbReference type="Gene3D" id="6.10.340.10">
    <property type="match status" value="1"/>
</dbReference>
<dbReference type="GO" id="GO:0000155">
    <property type="term" value="F:phosphorelay sensor kinase activity"/>
    <property type="evidence" value="ECO:0007669"/>
    <property type="project" value="InterPro"/>
</dbReference>
<keyword evidence="7 15" id="KW-0812">Transmembrane</keyword>
<dbReference type="SMART" id="SM00304">
    <property type="entry name" value="HAMP"/>
    <property type="match status" value="1"/>
</dbReference>
<evidence type="ECO:0000256" key="12">
    <source>
        <dbReference type="ARBA" id="ARBA00023012"/>
    </source>
</evidence>
<evidence type="ECO:0000256" key="11">
    <source>
        <dbReference type="ARBA" id="ARBA00022989"/>
    </source>
</evidence>
<keyword evidence="19" id="KW-1185">Reference proteome</keyword>
<evidence type="ECO:0000256" key="3">
    <source>
        <dbReference type="ARBA" id="ARBA00012438"/>
    </source>
</evidence>
<dbReference type="GO" id="GO:0005886">
    <property type="term" value="C:plasma membrane"/>
    <property type="evidence" value="ECO:0007669"/>
    <property type="project" value="UniProtKB-SubCell"/>
</dbReference>
<dbReference type="InterPro" id="IPR005467">
    <property type="entry name" value="His_kinase_dom"/>
</dbReference>
<keyword evidence="13 15" id="KW-0472">Membrane</keyword>
<dbReference type="InterPro" id="IPR004358">
    <property type="entry name" value="Sig_transdc_His_kin-like_C"/>
</dbReference>
<organism evidence="18 19">
    <name type="scientific">Cohnella faecalis</name>
    <dbReference type="NCBI Taxonomy" id="2315694"/>
    <lineage>
        <taxon>Bacteria</taxon>
        <taxon>Bacillati</taxon>
        <taxon>Bacillota</taxon>
        <taxon>Bacilli</taxon>
        <taxon>Bacillales</taxon>
        <taxon>Paenibacillaceae</taxon>
        <taxon>Cohnella</taxon>
    </lineage>
</organism>
<dbReference type="InterPro" id="IPR036890">
    <property type="entry name" value="HATPase_C_sf"/>
</dbReference>
<dbReference type="AlphaFoldDB" id="A0A398CEW5"/>
<dbReference type="SMART" id="SM00387">
    <property type="entry name" value="HATPase_c"/>
    <property type="match status" value="1"/>
</dbReference>
<dbReference type="PROSITE" id="PS50109">
    <property type="entry name" value="HIS_KIN"/>
    <property type="match status" value="1"/>
</dbReference>
<dbReference type="InterPro" id="IPR003594">
    <property type="entry name" value="HATPase_dom"/>
</dbReference>
<dbReference type="InterPro" id="IPR003660">
    <property type="entry name" value="HAMP_dom"/>
</dbReference>
<dbReference type="PRINTS" id="PR00344">
    <property type="entry name" value="BCTRLSENSOR"/>
</dbReference>
<sequence length="391" mass="44490">MVEVLRNPEWKSIALKALVLQLLFSVMMFFYMNNQVERINHTIVDQNAALIGHILKQEPQFESEIIRYITQGPQENEIAEGKQILAQYGYKANMSVADQPALSDQALPLKASIQVLFFAIPLLLLLLWEYRKIFSKIRTIAVAAAQVVERQFDKPLPENEEGDFGSLGRSFNAMAERLNNSLEQLKHEKTFLRNLLSDISHQLKTPLASLIVFNDNLLNDPKMKEETKNAFLERSRQQLARMEWLIVSLLKMARVETGTILFHNKEVQLRKLVNKAVHSLRALSEQKLLKVCISGGEEMLVEADEEWLTEAFLNLIKNAMEHSPKEGDIQIVLEQTSLFNTVHIQDYGEGIPPEELPHIFKRFYSGRSTAKPQSVGIGLSLAKSIIEGQGE</sequence>
<dbReference type="RefSeq" id="WP_119152541.1">
    <property type="nucleotide sequence ID" value="NZ_QXJM01000056.1"/>
</dbReference>
<evidence type="ECO:0000313" key="19">
    <source>
        <dbReference type="Proteomes" id="UP000266340"/>
    </source>
</evidence>
<dbReference type="Pfam" id="PF00672">
    <property type="entry name" value="HAMP"/>
    <property type="match status" value="1"/>
</dbReference>
<keyword evidence="8" id="KW-0547">Nucleotide-binding</keyword>